<feature type="transmembrane region" description="Helical" evidence="6">
    <location>
        <begin position="75"/>
        <end position="97"/>
    </location>
</feature>
<gene>
    <name evidence="8" type="ORF">WH297_14325</name>
</gene>
<dbReference type="InterPro" id="IPR035906">
    <property type="entry name" value="MetI-like_sf"/>
</dbReference>
<dbReference type="CDD" id="cd06261">
    <property type="entry name" value="TM_PBP2"/>
    <property type="match status" value="1"/>
</dbReference>
<evidence type="ECO:0000259" key="7">
    <source>
        <dbReference type="PROSITE" id="PS50928"/>
    </source>
</evidence>
<dbReference type="EMBL" id="JBBGZH010000002">
    <property type="protein sequence ID" value="MEJ5020898.1"/>
    <property type="molecule type" value="Genomic_DNA"/>
</dbReference>
<keyword evidence="6" id="KW-0813">Transport</keyword>
<evidence type="ECO:0000256" key="6">
    <source>
        <dbReference type="RuleBase" id="RU363032"/>
    </source>
</evidence>
<dbReference type="Pfam" id="PF00528">
    <property type="entry name" value="BPD_transp_1"/>
    <property type="match status" value="1"/>
</dbReference>
<dbReference type="InterPro" id="IPR000515">
    <property type="entry name" value="MetI-like"/>
</dbReference>
<keyword evidence="2 6" id="KW-0812">Transmembrane</keyword>
<dbReference type="PANTHER" id="PTHR30614">
    <property type="entry name" value="MEMBRANE COMPONENT OF AMINO ACID ABC TRANSPORTER"/>
    <property type="match status" value="1"/>
</dbReference>
<keyword evidence="9" id="KW-1185">Reference proteome</keyword>
<name>A0ABU8PHJ5_9HYPH</name>
<feature type="transmembrane region" description="Helical" evidence="6">
    <location>
        <begin position="179"/>
        <end position="203"/>
    </location>
</feature>
<dbReference type="InterPro" id="IPR043429">
    <property type="entry name" value="ArtM/GltK/GlnP/TcyL/YhdX-like"/>
</dbReference>
<evidence type="ECO:0000256" key="3">
    <source>
        <dbReference type="ARBA" id="ARBA00022970"/>
    </source>
</evidence>
<dbReference type="PROSITE" id="PS50928">
    <property type="entry name" value="ABC_TM1"/>
    <property type="match status" value="1"/>
</dbReference>
<reference evidence="8 9" key="1">
    <citation type="submission" date="2023-12" db="EMBL/GenBank/DDBJ databases">
        <title>Gut-associated functions are favored during microbiome assembly across C. elegans life.</title>
        <authorList>
            <person name="Zimmermann J."/>
        </authorList>
    </citation>
    <scope>NUCLEOTIDE SEQUENCE [LARGE SCALE GENOMIC DNA]</scope>
    <source>
        <strain evidence="8 9">MYb71</strain>
    </source>
</reference>
<keyword evidence="3" id="KW-0029">Amino-acid transport</keyword>
<evidence type="ECO:0000256" key="1">
    <source>
        <dbReference type="ARBA" id="ARBA00004651"/>
    </source>
</evidence>
<dbReference type="Gene3D" id="1.10.3720.10">
    <property type="entry name" value="MetI-like"/>
    <property type="match status" value="1"/>
</dbReference>
<dbReference type="RefSeq" id="WP_105543398.1">
    <property type="nucleotide sequence ID" value="NZ_JBBGZH010000002.1"/>
</dbReference>
<feature type="transmembrane region" description="Helical" evidence="6">
    <location>
        <begin position="12"/>
        <end position="35"/>
    </location>
</feature>
<dbReference type="PANTHER" id="PTHR30614:SF0">
    <property type="entry name" value="L-CYSTINE TRANSPORT SYSTEM PERMEASE PROTEIN TCYL"/>
    <property type="match status" value="1"/>
</dbReference>
<feature type="domain" description="ABC transmembrane type-1" evidence="7">
    <location>
        <begin position="12"/>
        <end position="200"/>
    </location>
</feature>
<sequence>MTDLLLNLLKGLPATIALTVGGFAVGAVLGVPLVLLRRSKSRPVSGLARIFIDVARGIPPVVWLFIIFFGLGTGIIRLTSLQAGIIGLGLVSSAYLAEIYRGGFLSLPGGQTEAATALGMRGSDILRFVSAPQVLRVSIPAMATFFVSLLKDSTVASTIGVRDIMMYTSQAAQAQAGGFAPFLIAALIYILLSIPIAFMSRVLDERLRRRLSR</sequence>
<proteinExistence type="inferred from homology"/>
<dbReference type="SUPFAM" id="SSF161098">
    <property type="entry name" value="MetI-like"/>
    <property type="match status" value="1"/>
</dbReference>
<organism evidence="8 9">
    <name type="scientific">Ochrobactrum vermis</name>
    <dbReference type="NCBI Taxonomy" id="1827297"/>
    <lineage>
        <taxon>Bacteria</taxon>
        <taxon>Pseudomonadati</taxon>
        <taxon>Pseudomonadota</taxon>
        <taxon>Alphaproteobacteria</taxon>
        <taxon>Hyphomicrobiales</taxon>
        <taxon>Brucellaceae</taxon>
        <taxon>Brucella/Ochrobactrum group</taxon>
        <taxon>Ochrobactrum</taxon>
    </lineage>
</organism>
<evidence type="ECO:0000256" key="4">
    <source>
        <dbReference type="ARBA" id="ARBA00022989"/>
    </source>
</evidence>
<evidence type="ECO:0000256" key="2">
    <source>
        <dbReference type="ARBA" id="ARBA00022692"/>
    </source>
</evidence>
<comment type="similarity">
    <text evidence="6">Belongs to the binding-protein-dependent transport system permease family.</text>
</comment>
<keyword evidence="4 6" id="KW-1133">Transmembrane helix</keyword>
<dbReference type="Proteomes" id="UP001375812">
    <property type="component" value="Unassembled WGS sequence"/>
</dbReference>
<comment type="subcellular location">
    <subcellularLocation>
        <location evidence="1 6">Cell membrane</location>
        <topology evidence="1 6">Multi-pass membrane protein</topology>
    </subcellularLocation>
</comment>
<protein>
    <submittedName>
        <fullName evidence="8">Amino acid ABC transporter permease</fullName>
    </submittedName>
</protein>
<evidence type="ECO:0000313" key="9">
    <source>
        <dbReference type="Proteomes" id="UP001375812"/>
    </source>
</evidence>
<evidence type="ECO:0000256" key="5">
    <source>
        <dbReference type="ARBA" id="ARBA00023136"/>
    </source>
</evidence>
<feature type="transmembrane region" description="Helical" evidence="6">
    <location>
        <begin position="47"/>
        <end position="69"/>
    </location>
</feature>
<evidence type="ECO:0000313" key="8">
    <source>
        <dbReference type="EMBL" id="MEJ5020898.1"/>
    </source>
</evidence>
<keyword evidence="5 6" id="KW-0472">Membrane</keyword>
<accession>A0ABU8PHJ5</accession>
<comment type="caution">
    <text evidence="8">The sequence shown here is derived from an EMBL/GenBank/DDBJ whole genome shotgun (WGS) entry which is preliminary data.</text>
</comment>